<dbReference type="Proteomes" id="UP000632195">
    <property type="component" value="Unassembled WGS sequence"/>
</dbReference>
<dbReference type="EMBL" id="BMNY01000001">
    <property type="protein sequence ID" value="GGM68089.1"/>
    <property type="molecule type" value="Genomic_DNA"/>
</dbReference>
<dbReference type="InterPro" id="IPR000485">
    <property type="entry name" value="AsnC-type_HTH_dom"/>
</dbReference>
<dbReference type="InterPro" id="IPR036388">
    <property type="entry name" value="WH-like_DNA-bd_sf"/>
</dbReference>
<gene>
    <name evidence="2" type="ORF">GCM10007108_02720</name>
</gene>
<dbReference type="PRINTS" id="PR00033">
    <property type="entry name" value="HTHASNC"/>
</dbReference>
<dbReference type="SUPFAM" id="SSF46785">
    <property type="entry name" value="Winged helix' DNA-binding domain"/>
    <property type="match status" value="1"/>
</dbReference>
<evidence type="ECO:0000259" key="1">
    <source>
        <dbReference type="SMART" id="SM00746"/>
    </source>
</evidence>
<dbReference type="InterPro" id="IPR013603">
    <property type="entry name" value="TRASH_TR_C_prok"/>
</dbReference>
<dbReference type="GO" id="GO:0043565">
    <property type="term" value="F:sequence-specific DNA binding"/>
    <property type="evidence" value="ECO:0007669"/>
    <property type="project" value="InterPro"/>
</dbReference>
<reference evidence="2" key="2">
    <citation type="submission" date="2022-09" db="EMBL/GenBank/DDBJ databases">
        <authorList>
            <person name="Sun Q."/>
            <person name="Ohkuma M."/>
        </authorList>
    </citation>
    <scope>NUCLEOTIDE SEQUENCE</scope>
    <source>
        <strain evidence="2">JCM 13583</strain>
    </source>
</reference>
<sequence length="173" mass="19842">MVSDRADIESMMITLLQRDARMSLTDLSERLGVTRVTASKVLRSLLEKGRIRRFTVITDMDEGDMVLLRTRDPESVPDSCVVERLDLLGEESLVLIRPECLRELSGQGHLAIEYVKKRYVYSFSPVRGVKCDYCGKFIDGKPIEVEFMGRTLYACCTNCERDLRRRVEGVEVR</sequence>
<protein>
    <submittedName>
        <fullName evidence="2">AsnC family transcriptional regulator</fullName>
    </submittedName>
</protein>
<comment type="caution">
    <text evidence="2">The sequence shown here is derived from an EMBL/GenBank/DDBJ whole genome shotgun (WGS) entry which is preliminary data.</text>
</comment>
<proteinExistence type="predicted"/>
<accession>A0AA37BQ39</accession>
<dbReference type="RefSeq" id="WP_188679677.1">
    <property type="nucleotide sequence ID" value="NZ_BMNY01000001.1"/>
</dbReference>
<dbReference type="Pfam" id="PF08394">
    <property type="entry name" value="Arc_trans_TRASH"/>
    <property type="match status" value="1"/>
</dbReference>
<dbReference type="InterPro" id="IPR036390">
    <property type="entry name" value="WH_DNA-bd_sf"/>
</dbReference>
<dbReference type="Pfam" id="PF13412">
    <property type="entry name" value="HTH_24"/>
    <property type="match status" value="1"/>
</dbReference>
<dbReference type="Gene3D" id="1.10.10.10">
    <property type="entry name" value="Winged helix-like DNA-binding domain superfamily/Winged helix DNA-binding domain"/>
    <property type="match status" value="1"/>
</dbReference>
<feature type="domain" description="TRASH" evidence="1">
    <location>
        <begin position="131"/>
        <end position="167"/>
    </location>
</feature>
<evidence type="ECO:0000313" key="2">
    <source>
        <dbReference type="EMBL" id="GGM68089.1"/>
    </source>
</evidence>
<dbReference type="InterPro" id="IPR011017">
    <property type="entry name" value="TRASH_dom"/>
</dbReference>
<dbReference type="SMART" id="SM00746">
    <property type="entry name" value="TRASH"/>
    <property type="match status" value="1"/>
</dbReference>
<keyword evidence="3" id="KW-1185">Reference proteome</keyword>
<dbReference type="AlphaFoldDB" id="A0AA37BQ39"/>
<evidence type="ECO:0000313" key="3">
    <source>
        <dbReference type="Proteomes" id="UP000632195"/>
    </source>
</evidence>
<reference evidence="2" key="1">
    <citation type="journal article" date="2014" name="Int. J. Syst. Evol. Microbiol.">
        <title>Complete genome sequence of Corynebacterium casei LMG S-19264T (=DSM 44701T), isolated from a smear-ripened cheese.</title>
        <authorList>
            <consortium name="US DOE Joint Genome Institute (JGI-PGF)"/>
            <person name="Walter F."/>
            <person name="Albersmeier A."/>
            <person name="Kalinowski J."/>
            <person name="Ruckert C."/>
        </authorList>
    </citation>
    <scope>NUCLEOTIDE SEQUENCE</scope>
    <source>
        <strain evidence="2">JCM 13583</strain>
    </source>
</reference>
<organism evidence="2 3">
    <name type="scientific">Thermogymnomonas acidicola</name>
    <dbReference type="NCBI Taxonomy" id="399579"/>
    <lineage>
        <taxon>Archaea</taxon>
        <taxon>Methanobacteriati</taxon>
        <taxon>Thermoplasmatota</taxon>
        <taxon>Thermoplasmata</taxon>
        <taxon>Thermoplasmatales</taxon>
        <taxon>Thermogymnomonas</taxon>
    </lineage>
</organism>
<name>A0AA37BQ39_9ARCH</name>